<dbReference type="Proteomes" id="UP000610611">
    <property type="component" value="Unassembled WGS sequence"/>
</dbReference>
<protein>
    <submittedName>
        <fullName evidence="4">DeoR family transcriptional regulator</fullName>
    </submittedName>
</protein>
<dbReference type="InterPro" id="IPR001034">
    <property type="entry name" value="DeoR_HTH"/>
</dbReference>
<evidence type="ECO:0000313" key="4">
    <source>
        <dbReference type="EMBL" id="NLV08280.1"/>
    </source>
</evidence>
<gene>
    <name evidence="4" type="ORF">GOC83_19365</name>
</gene>
<feature type="domain" description="HTH deoR-type" evidence="3">
    <location>
        <begin position="1"/>
        <end position="35"/>
    </location>
</feature>
<accession>A0A847U9X1</accession>
<dbReference type="EMBL" id="WOWB01000008">
    <property type="protein sequence ID" value="NLV08280.1"/>
    <property type="molecule type" value="Genomic_DNA"/>
</dbReference>
<comment type="caution">
    <text evidence="4">The sequence shown here is derived from an EMBL/GenBank/DDBJ whole genome shotgun (WGS) entry which is preliminary data.</text>
</comment>
<sequence>MTTNDVADLLDVTTQTARNAIQELEAQDVLTGTTGKDRYQEFKAVDIFEILDQPLAER</sequence>
<evidence type="ECO:0000256" key="1">
    <source>
        <dbReference type="ARBA" id="ARBA00023015"/>
    </source>
</evidence>
<keyword evidence="1" id="KW-0805">Transcription regulation</keyword>
<organism evidence="4 5">
    <name type="scientific">Haloarcula rubripromontorii</name>
    <dbReference type="NCBI Taxonomy" id="1705562"/>
    <lineage>
        <taxon>Archaea</taxon>
        <taxon>Methanobacteriati</taxon>
        <taxon>Methanobacteriota</taxon>
        <taxon>Stenosarchaea group</taxon>
        <taxon>Halobacteria</taxon>
        <taxon>Halobacteriales</taxon>
        <taxon>Haloarculaceae</taxon>
        <taxon>Haloarcula</taxon>
    </lineage>
</organism>
<evidence type="ECO:0000256" key="2">
    <source>
        <dbReference type="ARBA" id="ARBA00023163"/>
    </source>
</evidence>
<dbReference type="SUPFAM" id="SSF46785">
    <property type="entry name" value="Winged helix' DNA-binding domain"/>
    <property type="match status" value="1"/>
</dbReference>
<evidence type="ECO:0000259" key="3">
    <source>
        <dbReference type="Pfam" id="PF08220"/>
    </source>
</evidence>
<dbReference type="InterPro" id="IPR036388">
    <property type="entry name" value="WH-like_DNA-bd_sf"/>
</dbReference>
<keyword evidence="2" id="KW-0804">Transcription</keyword>
<dbReference type="AlphaFoldDB" id="A0A847U9X1"/>
<name>A0A847U9X1_9EURY</name>
<proteinExistence type="predicted"/>
<dbReference type="Pfam" id="PF08220">
    <property type="entry name" value="HTH_DeoR"/>
    <property type="match status" value="1"/>
</dbReference>
<reference evidence="4" key="1">
    <citation type="submission" date="2019-12" db="EMBL/GenBank/DDBJ databases">
        <title>The whole-genome sequencing of Haloarcula japonica strain pws8.</title>
        <authorList>
            <person name="Verma D.K."/>
            <person name="Gopal K."/>
            <person name="Prasad E.S."/>
        </authorList>
    </citation>
    <scope>NUCLEOTIDE SEQUENCE</scope>
    <source>
        <strain evidence="4">Pws8</strain>
    </source>
</reference>
<dbReference type="GO" id="GO:0003700">
    <property type="term" value="F:DNA-binding transcription factor activity"/>
    <property type="evidence" value="ECO:0007669"/>
    <property type="project" value="InterPro"/>
</dbReference>
<dbReference type="InterPro" id="IPR036390">
    <property type="entry name" value="WH_DNA-bd_sf"/>
</dbReference>
<dbReference type="Gene3D" id="1.10.10.10">
    <property type="entry name" value="Winged helix-like DNA-binding domain superfamily/Winged helix DNA-binding domain"/>
    <property type="match status" value="1"/>
</dbReference>
<dbReference type="RefSeq" id="WP_170084544.1">
    <property type="nucleotide sequence ID" value="NZ_WOWB01000008.1"/>
</dbReference>
<evidence type="ECO:0000313" key="5">
    <source>
        <dbReference type="Proteomes" id="UP000610611"/>
    </source>
</evidence>